<dbReference type="HOGENOM" id="CLU_018816_2_1_6"/>
<evidence type="ECO:0000256" key="2">
    <source>
        <dbReference type="ARBA" id="ARBA00009477"/>
    </source>
</evidence>
<feature type="domain" description="Multidrug resistance protein MdtA-like beta-barrel" evidence="6">
    <location>
        <begin position="213"/>
        <end position="299"/>
    </location>
</feature>
<dbReference type="PANTHER" id="PTHR30158:SF3">
    <property type="entry name" value="MULTIDRUG EFFLUX PUMP SUBUNIT ACRA-RELATED"/>
    <property type="match status" value="1"/>
</dbReference>
<feature type="domain" description="Multidrug resistance protein MdtA-like C-terminal permuted SH3" evidence="7">
    <location>
        <begin position="304"/>
        <end position="366"/>
    </location>
</feature>
<keyword evidence="3" id="KW-0175">Coiled coil</keyword>
<proteinExistence type="inferred from homology"/>
<comment type="similarity">
    <text evidence="2">Belongs to the membrane fusion protein (MFP) (TC 8.A.1) family.</text>
</comment>
<dbReference type="AlphaFoldDB" id="C5BUC0"/>
<dbReference type="InterPro" id="IPR006143">
    <property type="entry name" value="RND_pump_MFP"/>
</dbReference>
<dbReference type="Gene3D" id="2.40.50.100">
    <property type="match status" value="1"/>
</dbReference>
<name>C5BUC0_TERTT</name>
<accession>C5BUC0</accession>
<dbReference type="PANTHER" id="PTHR30158">
    <property type="entry name" value="ACRA/E-RELATED COMPONENT OF DRUG EFFLUX TRANSPORTER"/>
    <property type="match status" value="1"/>
</dbReference>
<dbReference type="Proteomes" id="UP000009080">
    <property type="component" value="Chromosome"/>
</dbReference>
<evidence type="ECO:0000259" key="6">
    <source>
        <dbReference type="Pfam" id="PF25944"/>
    </source>
</evidence>
<dbReference type="OrthoDB" id="9800613at2"/>
<dbReference type="KEGG" id="ttu:TERTU_4063"/>
<dbReference type="GO" id="GO:0022857">
    <property type="term" value="F:transmembrane transporter activity"/>
    <property type="evidence" value="ECO:0007669"/>
    <property type="project" value="InterPro"/>
</dbReference>
<dbReference type="EMBL" id="CP001614">
    <property type="protein sequence ID" value="ACR11867.1"/>
    <property type="molecule type" value="Genomic_DNA"/>
</dbReference>
<dbReference type="STRING" id="377629.TERTU_4063"/>
<dbReference type="InterPro" id="IPR058627">
    <property type="entry name" value="MdtA-like_C"/>
</dbReference>
<dbReference type="RefSeq" id="WP_015817978.1">
    <property type="nucleotide sequence ID" value="NC_012997.1"/>
</dbReference>
<dbReference type="Pfam" id="PF25944">
    <property type="entry name" value="Beta-barrel_RND"/>
    <property type="match status" value="1"/>
</dbReference>
<dbReference type="FunFam" id="2.40.420.20:FF:000001">
    <property type="entry name" value="Efflux RND transporter periplasmic adaptor subunit"/>
    <property type="match status" value="1"/>
</dbReference>
<organism evidence="8 9">
    <name type="scientific">Teredinibacter turnerae (strain ATCC 39867 / T7901)</name>
    <dbReference type="NCBI Taxonomy" id="377629"/>
    <lineage>
        <taxon>Bacteria</taxon>
        <taxon>Pseudomonadati</taxon>
        <taxon>Pseudomonadota</taxon>
        <taxon>Gammaproteobacteria</taxon>
        <taxon>Cellvibrionales</taxon>
        <taxon>Cellvibrionaceae</taxon>
        <taxon>Teredinibacter</taxon>
    </lineage>
</organism>
<feature type="domain" description="Multidrug resistance protein MdtA-like alpha-helical hairpin" evidence="4">
    <location>
        <begin position="110"/>
        <end position="175"/>
    </location>
</feature>
<evidence type="ECO:0000259" key="4">
    <source>
        <dbReference type="Pfam" id="PF25876"/>
    </source>
</evidence>
<dbReference type="PROSITE" id="PS51257">
    <property type="entry name" value="PROKAR_LIPOPROTEIN"/>
    <property type="match status" value="1"/>
</dbReference>
<dbReference type="InterPro" id="IPR058624">
    <property type="entry name" value="MdtA-like_HH"/>
</dbReference>
<feature type="coiled-coil region" evidence="3">
    <location>
        <begin position="152"/>
        <end position="179"/>
    </location>
</feature>
<dbReference type="Pfam" id="PF25917">
    <property type="entry name" value="BSH_RND"/>
    <property type="match status" value="1"/>
</dbReference>
<keyword evidence="9" id="KW-1185">Reference proteome</keyword>
<sequence>MKKIFSTFLLLGALCGCQSDTIHDESVHNELIHSKAESTLRVSALDIRLQNLPVRSEVAGRTRAFRSAEIRPQVGGLIEKRLFREGSRVNKGELLYEINADSYRAEVAIAGGERNVAAATLFNAKTHLARLRKLAESQGIAPHEVDLAEASFQQASAQLAAADAALEKAEIDLERTQIRAPIGGVIGRSAVTEGALVSPAQIDALAVIQQFDPIYVDMVQSSQQFIQLKRRLQAGTLHAGDGQVQLLLADGLPYAHGGDIQFTEMQVEPSSGAVTLRAKFPNPDNLLLPGMYVRAQVNQGIEPNVALVPQQAVIYNAAGDASVWLADSDNKATRRPVTIVAREGHHWAIAGVLASGERVIVEGLQRVQEGQQLTVTPWQATNAMEISSR</sequence>
<comment type="subcellular location">
    <subcellularLocation>
        <location evidence="1">Cell inner membrane</location>
        <topology evidence="1">Lipid-anchor</topology>
    </subcellularLocation>
</comment>
<evidence type="ECO:0000259" key="7">
    <source>
        <dbReference type="Pfam" id="PF25967"/>
    </source>
</evidence>
<reference evidence="8 9" key="1">
    <citation type="journal article" date="2009" name="PLoS ONE">
        <title>The complete genome of Teredinibacter turnerae T7901: an intracellular endosymbiont of marine wood-boring bivalves (shipworms).</title>
        <authorList>
            <person name="Yang J.C."/>
            <person name="Madupu R."/>
            <person name="Durkin A.S."/>
            <person name="Ekborg N.A."/>
            <person name="Pedamallu C.S."/>
            <person name="Hostetler J.B."/>
            <person name="Radune D."/>
            <person name="Toms B.S."/>
            <person name="Henrissat B."/>
            <person name="Coutinho P.M."/>
            <person name="Schwarz S."/>
            <person name="Field L."/>
            <person name="Trindade-Silva A.E."/>
            <person name="Soares C.A.G."/>
            <person name="Elshahawi S."/>
            <person name="Hanora A."/>
            <person name="Schmidt E.W."/>
            <person name="Haygood M.G."/>
            <person name="Posfai J."/>
            <person name="Benner J."/>
            <person name="Madinger C."/>
            <person name="Nove J."/>
            <person name="Anton B."/>
            <person name="Chaudhary K."/>
            <person name="Foster J."/>
            <person name="Holman A."/>
            <person name="Kumar S."/>
            <person name="Lessard P.A."/>
            <person name="Luyten Y.A."/>
            <person name="Slatko B."/>
            <person name="Wood N."/>
            <person name="Wu B."/>
            <person name="Teplitski M."/>
            <person name="Mougous J.D."/>
            <person name="Ward N."/>
            <person name="Eisen J.A."/>
            <person name="Badger J.H."/>
            <person name="Distel D.L."/>
        </authorList>
    </citation>
    <scope>NUCLEOTIDE SEQUENCE [LARGE SCALE GENOMIC DNA]</scope>
    <source>
        <strain evidence="9">ATCC 39867 / T7901</strain>
    </source>
</reference>
<evidence type="ECO:0000313" key="9">
    <source>
        <dbReference type="Proteomes" id="UP000009080"/>
    </source>
</evidence>
<dbReference type="Gene3D" id="2.40.30.170">
    <property type="match status" value="1"/>
</dbReference>
<dbReference type="Gene3D" id="2.40.420.20">
    <property type="match status" value="1"/>
</dbReference>
<evidence type="ECO:0000256" key="3">
    <source>
        <dbReference type="SAM" id="Coils"/>
    </source>
</evidence>
<evidence type="ECO:0000313" key="8">
    <source>
        <dbReference type="EMBL" id="ACR11867.1"/>
    </source>
</evidence>
<protein>
    <submittedName>
        <fullName evidence="8">Efflux transporter, RND family, MFP subunit</fullName>
    </submittedName>
</protein>
<evidence type="ECO:0000256" key="1">
    <source>
        <dbReference type="ARBA" id="ARBA00004519"/>
    </source>
</evidence>
<dbReference type="InterPro" id="IPR058625">
    <property type="entry name" value="MdtA-like_BSH"/>
</dbReference>
<dbReference type="eggNOG" id="COG0845">
    <property type="taxonomic scope" value="Bacteria"/>
</dbReference>
<gene>
    <name evidence="8" type="ordered locus">TERTU_4063</name>
</gene>
<dbReference type="SUPFAM" id="SSF111369">
    <property type="entry name" value="HlyD-like secretion proteins"/>
    <property type="match status" value="1"/>
</dbReference>
<dbReference type="GO" id="GO:0005886">
    <property type="term" value="C:plasma membrane"/>
    <property type="evidence" value="ECO:0007669"/>
    <property type="project" value="UniProtKB-SubCell"/>
</dbReference>
<dbReference type="InterPro" id="IPR058626">
    <property type="entry name" value="MdtA-like_b-barrel"/>
</dbReference>
<dbReference type="Gene3D" id="1.10.287.470">
    <property type="entry name" value="Helix hairpin bin"/>
    <property type="match status" value="1"/>
</dbReference>
<dbReference type="Pfam" id="PF25876">
    <property type="entry name" value="HH_MFP_RND"/>
    <property type="match status" value="1"/>
</dbReference>
<dbReference type="NCBIfam" id="TIGR01730">
    <property type="entry name" value="RND_mfp"/>
    <property type="match status" value="1"/>
</dbReference>
<dbReference type="Pfam" id="PF25967">
    <property type="entry name" value="RND-MFP_C"/>
    <property type="match status" value="1"/>
</dbReference>
<dbReference type="GO" id="GO:0046677">
    <property type="term" value="P:response to antibiotic"/>
    <property type="evidence" value="ECO:0007669"/>
    <property type="project" value="TreeGrafter"/>
</dbReference>
<feature type="domain" description="Multidrug resistance protein MdtA-like barrel-sandwich hybrid" evidence="5">
    <location>
        <begin position="66"/>
        <end position="209"/>
    </location>
</feature>
<evidence type="ECO:0000259" key="5">
    <source>
        <dbReference type="Pfam" id="PF25917"/>
    </source>
</evidence>